<accession>A0A2P6TVS9</accession>
<keyword evidence="3" id="KW-1185">Reference proteome</keyword>
<feature type="transmembrane region" description="Helical" evidence="1">
    <location>
        <begin position="6"/>
        <end position="28"/>
    </location>
</feature>
<keyword evidence="1" id="KW-1133">Transmembrane helix</keyword>
<keyword evidence="1" id="KW-0472">Membrane</keyword>
<evidence type="ECO:0000256" key="1">
    <source>
        <dbReference type="SAM" id="Phobius"/>
    </source>
</evidence>
<reference evidence="2 3" key="1">
    <citation type="journal article" date="2018" name="Plant J.">
        <title>Genome sequences of Chlorella sorokiniana UTEX 1602 and Micractinium conductrix SAG 241.80: implications to maltose excretion by a green alga.</title>
        <authorList>
            <person name="Arriola M.B."/>
            <person name="Velmurugan N."/>
            <person name="Zhang Y."/>
            <person name="Plunkett M.H."/>
            <person name="Hondzo H."/>
            <person name="Barney B.M."/>
        </authorList>
    </citation>
    <scope>NUCLEOTIDE SEQUENCE [LARGE SCALE GENOMIC DNA]</scope>
    <source>
        <strain evidence="3">UTEX 1602</strain>
    </source>
</reference>
<name>A0A2P6TVS9_CHLSO</name>
<proteinExistence type="predicted"/>
<feature type="transmembrane region" description="Helical" evidence="1">
    <location>
        <begin position="69"/>
        <end position="93"/>
    </location>
</feature>
<keyword evidence="1" id="KW-0812">Transmembrane</keyword>
<protein>
    <submittedName>
        <fullName evidence="2">Uncharacterized protein</fullName>
    </submittedName>
</protein>
<feature type="transmembrane region" description="Helical" evidence="1">
    <location>
        <begin position="180"/>
        <end position="199"/>
    </location>
</feature>
<dbReference type="OrthoDB" id="515840at2759"/>
<evidence type="ECO:0000313" key="3">
    <source>
        <dbReference type="Proteomes" id="UP000239899"/>
    </source>
</evidence>
<sequence>MEEQMIRGMLASLVAAFLLSTLAPRWYLAGRQLIVICLRLFNYLLLAILGDAIRMLQPVGPSPAAACGAAGWLAAVGGVARALVMLLIPVAWLPGCLGAAMGMQLPPLQHLVLHGLSLMVLAHRAPAACTQFVGLQPCAGNVVGAAYKLLQSIISLVAPGSHRRLAAAAETASDAQQCTAVVWALQASLAFLLPTLYVWRSQLLVAIKYIDGQRHWRRRAEADSALHGSAYAWLCSPVLRAAEYCTGEWTLAVVLAALGGFIAGVLWHHQQNA</sequence>
<comment type="caution">
    <text evidence="2">The sequence shown here is derived from an EMBL/GenBank/DDBJ whole genome shotgun (WGS) entry which is preliminary data.</text>
</comment>
<dbReference type="EMBL" id="LHPG02000005">
    <property type="protein sequence ID" value="PRW58165.1"/>
    <property type="molecule type" value="Genomic_DNA"/>
</dbReference>
<feature type="transmembrane region" description="Helical" evidence="1">
    <location>
        <begin position="40"/>
        <end position="57"/>
    </location>
</feature>
<evidence type="ECO:0000313" key="2">
    <source>
        <dbReference type="EMBL" id="PRW58165.1"/>
    </source>
</evidence>
<dbReference type="AlphaFoldDB" id="A0A2P6TVS9"/>
<dbReference type="Proteomes" id="UP000239899">
    <property type="component" value="Unassembled WGS sequence"/>
</dbReference>
<gene>
    <name evidence="2" type="ORF">C2E21_2872</name>
</gene>
<organism evidence="2 3">
    <name type="scientific">Chlorella sorokiniana</name>
    <name type="common">Freshwater green alga</name>
    <dbReference type="NCBI Taxonomy" id="3076"/>
    <lineage>
        <taxon>Eukaryota</taxon>
        <taxon>Viridiplantae</taxon>
        <taxon>Chlorophyta</taxon>
        <taxon>core chlorophytes</taxon>
        <taxon>Trebouxiophyceae</taxon>
        <taxon>Chlorellales</taxon>
        <taxon>Chlorellaceae</taxon>
        <taxon>Chlorella clade</taxon>
        <taxon>Chlorella</taxon>
    </lineage>
</organism>
<feature type="transmembrane region" description="Helical" evidence="1">
    <location>
        <begin position="249"/>
        <end position="267"/>
    </location>
</feature>